<reference evidence="3" key="1">
    <citation type="submission" date="2016-10" db="EMBL/GenBank/DDBJ databases">
        <authorList>
            <person name="Varghese N."/>
            <person name="Submissions S."/>
        </authorList>
    </citation>
    <scope>NUCLEOTIDE SEQUENCE [LARGE SCALE GENOMIC DNA]</scope>
    <source>
        <strain evidence="3">CGMCC 1.7739</strain>
    </source>
</reference>
<keyword evidence="3" id="KW-1185">Reference proteome</keyword>
<protein>
    <submittedName>
        <fullName evidence="2">DUF218 domain-containing protein</fullName>
    </submittedName>
</protein>
<dbReference type="Pfam" id="PF02698">
    <property type="entry name" value="DUF218"/>
    <property type="match status" value="1"/>
</dbReference>
<dbReference type="CDD" id="cd06259">
    <property type="entry name" value="YdcF-like"/>
    <property type="match status" value="1"/>
</dbReference>
<dbReference type="AlphaFoldDB" id="A0A1I2PCC4"/>
<accession>A0A1I2PCC4</accession>
<dbReference type="InterPro" id="IPR003848">
    <property type="entry name" value="DUF218"/>
</dbReference>
<dbReference type="Gene3D" id="3.40.50.620">
    <property type="entry name" value="HUPs"/>
    <property type="match status" value="1"/>
</dbReference>
<dbReference type="InterPro" id="IPR014729">
    <property type="entry name" value="Rossmann-like_a/b/a_fold"/>
</dbReference>
<dbReference type="InterPro" id="IPR051599">
    <property type="entry name" value="Cell_Envelope_Assoc"/>
</dbReference>
<dbReference type="Proteomes" id="UP000198876">
    <property type="component" value="Unassembled WGS sequence"/>
</dbReference>
<evidence type="ECO:0000259" key="1">
    <source>
        <dbReference type="Pfam" id="PF02698"/>
    </source>
</evidence>
<dbReference type="GO" id="GO:0005886">
    <property type="term" value="C:plasma membrane"/>
    <property type="evidence" value="ECO:0007669"/>
    <property type="project" value="TreeGrafter"/>
</dbReference>
<sequence>MVVITLGQRLVGETAHPHLRRRVDLGIELFRAEDAPYLVFTGGATNPAVPNAECEAMRDYAVSRGVPREKILLESNARDTRENGFFTRLLVEELDWDGDAVRVVSSCLHLQRARYIFEQCFGDGYEIRTDRCVEPRESIDPEMRFTEAEIRRHRRRDGEFFEGTTAGDVAELRALFDRSDAE</sequence>
<proteinExistence type="predicted"/>
<dbReference type="EMBL" id="FOOQ01000001">
    <property type="protein sequence ID" value="SFG11101.1"/>
    <property type="molecule type" value="Genomic_DNA"/>
</dbReference>
<dbReference type="PANTHER" id="PTHR30336">
    <property type="entry name" value="INNER MEMBRANE PROTEIN, PROBABLE PERMEASE"/>
    <property type="match status" value="1"/>
</dbReference>
<dbReference type="RefSeq" id="WP_092890465.1">
    <property type="nucleotide sequence ID" value="NZ_FOOQ01000001.1"/>
</dbReference>
<organism evidence="2 3">
    <name type="scientific">Halopelagius inordinatus</name>
    <dbReference type="NCBI Taxonomy" id="553467"/>
    <lineage>
        <taxon>Archaea</taxon>
        <taxon>Methanobacteriati</taxon>
        <taxon>Methanobacteriota</taxon>
        <taxon>Stenosarchaea group</taxon>
        <taxon>Halobacteria</taxon>
        <taxon>Halobacteriales</taxon>
        <taxon>Haloferacaceae</taxon>
    </lineage>
</organism>
<dbReference type="PANTHER" id="PTHR30336:SF20">
    <property type="entry name" value="DUF218 DOMAIN-CONTAINING PROTEIN"/>
    <property type="match status" value="1"/>
</dbReference>
<dbReference type="STRING" id="553467.SAMN04488063_1452"/>
<evidence type="ECO:0000313" key="3">
    <source>
        <dbReference type="Proteomes" id="UP000198876"/>
    </source>
</evidence>
<feature type="domain" description="DUF218" evidence="1">
    <location>
        <begin position="2"/>
        <end position="120"/>
    </location>
</feature>
<gene>
    <name evidence="2" type="ORF">SAMN04488063_1452</name>
</gene>
<evidence type="ECO:0000313" key="2">
    <source>
        <dbReference type="EMBL" id="SFG11101.1"/>
    </source>
</evidence>
<dbReference type="OrthoDB" id="299909at2157"/>
<name>A0A1I2PCC4_9EURY</name>